<accession>A0A7W6EG28</accession>
<dbReference type="InterPro" id="IPR001763">
    <property type="entry name" value="Rhodanese-like_dom"/>
</dbReference>
<dbReference type="PANTHER" id="PTHR11364">
    <property type="entry name" value="THIOSULFATE SULFERTANSFERASE"/>
    <property type="match status" value="1"/>
</dbReference>
<dbReference type="FunFam" id="3.40.250.10:FF:000001">
    <property type="entry name" value="Sulfurtransferase"/>
    <property type="match status" value="1"/>
</dbReference>
<evidence type="ECO:0000259" key="9">
    <source>
        <dbReference type="PROSITE" id="PS50206"/>
    </source>
</evidence>
<evidence type="ECO:0000256" key="1">
    <source>
        <dbReference type="ARBA" id="ARBA00004496"/>
    </source>
</evidence>
<evidence type="ECO:0000256" key="6">
    <source>
        <dbReference type="ARBA" id="ARBA00066832"/>
    </source>
</evidence>
<dbReference type="PANTHER" id="PTHR11364:SF27">
    <property type="entry name" value="SULFURTRANSFERASE"/>
    <property type="match status" value="1"/>
</dbReference>
<comment type="subcellular location">
    <subcellularLocation>
        <location evidence="1">Cytoplasm</location>
    </subcellularLocation>
</comment>
<dbReference type="PROSITE" id="PS50206">
    <property type="entry name" value="RHODANESE_3"/>
    <property type="match status" value="2"/>
</dbReference>
<dbReference type="FunFam" id="3.40.250.10:FF:000015">
    <property type="entry name" value="Sulfurtransferase"/>
    <property type="match status" value="1"/>
</dbReference>
<dbReference type="SMART" id="SM00450">
    <property type="entry name" value="RHOD"/>
    <property type="match status" value="2"/>
</dbReference>
<dbReference type="Gene3D" id="3.40.250.10">
    <property type="entry name" value="Rhodanese-like domain"/>
    <property type="match status" value="2"/>
</dbReference>
<keyword evidence="4" id="KW-0677">Repeat</keyword>
<reference evidence="10 11" key="1">
    <citation type="submission" date="2020-08" db="EMBL/GenBank/DDBJ databases">
        <title>Genomic Encyclopedia of Type Strains, Phase IV (KMG-IV): sequencing the most valuable type-strain genomes for metagenomic binning, comparative biology and taxonomic classification.</title>
        <authorList>
            <person name="Goeker M."/>
        </authorList>
    </citation>
    <scope>NUCLEOTIDE SEQUENCE [LARGE SCALE GENOMIC DNA]</scope>
    <source>
        <strain evidence="10 11">DSM 28760</strain>
    </source>
</reference>
<dbReference type="Proteomes" id="UP000537592">
    <property type="component" value="Unassembled WGS sequence"/>
</dbReference>
<dbReference type="RefSeq" id="WP_183750636.1">
    <property type="nucleotide sequence ID" value="NZ_JACICC010000001.1"/>
</dbReference>
<sequence>MSSPVVSPEWLAEKLGLRDGEQDPSVVVVDGSWYLPDQKRDPEAEYLAAHIPGAIRIDIDAISDKTSPLPHTLLPPADFAAAVGALGLSNSDTIVVYDGAGLFSAARVWWTFRHYGFENIYVLDGGFPEWQRLGLKVESGHVTRPPTTFSVKPALEKAVDAEEVLAHVRSGTSQIVDARGAPRFQGQAAEPRPGVRSGHIPGSRNVPYSAIIHDGRLKTPDDIAQVFESAGVDTDKPVIVTCGSGVTAAVLALGLDIIGKPAKALYDGSWSDWGSRQDLPVETGPAK</sequence>
<evidence type="ECO:0000256" key="4">
    <source>
        <dbReference type="ARBA" id="ARBA00022737"/>
    </source>
</evidence>
<feature type="domain" description="Rhodanese" evidence="9">
    <location>
        <begin position="22"/>
        <end position="139"/>
    </location>
</feature>
<dbReference type="Pfam" id="PF00581">
    <property type="entry name" value="Rhodanese"/>
    <property type="match status" value="2"/>
</dbReference>
<dbReference type="AlphaFoldDB" id="A0A7W6EG28"/>
<evidence type="ECO:0000256" key="2">
    <source>
        <dbReference type="ARBA" id="ARBA00022490"/>
    </source>
</evidence>
<dbReference type="EMBL" id="JACICC010000001">
    <property type="protein sequence ID" value="MBB3808672.1"/>
    <property type="molecule type" value="Genomic_DNA"/>
</dbReference>
<evidence type="ECO:0000256" key="3">
    <source>
        <dbReference type="ARBA" id="ARBA00022679"/>
    </source>
</evidence>
<name>A0A7W6EG28_9HYPH</name>
<organism evidence="10 11">
    <name type="scientific">Pseudochelatococcus contaminans</name>
    <dbReference type="NCBI Taxonomy" id="1538103"/>
    <lineage>
        <taxon>Bacteria</taxon>
        <taxon>Pseudomonadati</taxon>
        <taxon>Pseudomonadota</taxon>
        <taxon>Alphaproteobacteria</taxon>
        <taxon>Hyphomicrobiales</taxon>
        <taxon>Chelatococcaceae</taxon>
        <taxon>Pseudochelatococcus</taxon>
    </lineage>
</organism>
<dbReference type="GO" id="GO:0005737">
    <property type="term" value="C:cytoplasm"/>
    <property type="evidence" value="ECO:0007669"/>
    <property type="project" value="UniProtKB-SubCell"/>
</dbReference>
<evidence type="ECO:0000256" key="8">
    <source>
        <dbReference type="ARBA" id="ARBA00078354"/>
    </source>
</evidence>
<dbReference type="CDD" id="cd01449">
    <property type="entry name" value="TST_Repeat_2"/>
    <property type="match status" value="1"/>
</dbReference>
<feature type="domain" description="Rhodanese" evidence="9">
    <location>
        <begin position="169"/>
        <end position="282"/>
    </location>
</feature>
<evidence type="ECO:0000313" key="11">
    <source>
        <dbReference type="Proteomes" id="UP000537592"/>
    </source>
</evidence>
<evidence type="ECO:0000256" key="5">
    <source>
        <dbReference type="ARBA" id="ARBA00051793"/>
    </source>
</evidence>
<evidence type="ECO:0000256" key="7">
    <source>
        <dbReference type="ARBA" id="ARBA00070833"/>
    </source>
</evidence>
<keyword evidence="11" id="KW-1185">Reference proteome</keyword>
<dbReference type="SUPFAM" id="SSF52821">
    <property type="entry name" value="Rhodanese/Cell cycle control phosphatase"/>
    <property type="match status" value="2"/>
</dbReference>
<keyword evidence="2" id="KW-0963">Cytoplasm</keyword>
<evidence type="ECO:0000313" key="10">
    <source>
        <dbReference type="EMBL" id="MBB3808672.1"/>
    </source>
</evidence>
<dbReference type="EC" id="2.8.1.2" evidence="6"/>
<comment type="caution">
    <text evidence="10">The sequence shown here is derived from an EMBL/GenBank/DDBJ whole genome shotgun (WGS) entry which is preliminary data.</text>
</comment>
<keyword evidence="10" id="KW-0670">Pyruvate</keyword>
<keyword evidence="3 10" id="KW-0808">Transferase</keyword>
<protein>
    <recommendedName>
        <fullName evidence="7">3-mercaptopyruvate sulfurtransferase</fullName>
        <ecNumber evidence="6">2.8.1.2</ecNumber>
    </recommendedName>
    <alternativeName>
        <fullName evidence="8">Rhodanese-like protein</fullName>
    </alternativeName>
</protein>
<comment type="catalytic activity">
    <reaction evidence="5">
        <text>2-oxo-3-sulfanylpropanoate + [thioredoxin]-dithiol = [thioredoxin]-disulfide + hydrogen sulfide + pyruvate + H(+)</text>
        <dbReference type="Rhea" id="RHEA:21740"/>
        <dbReference type="Rhea" id="RHEA-COMP:10698"/>
        <dbReference type="Rhea" id="RHEA-COMP:10700"/>
        <dbReference type="ChEBI" id="CHEBI:15361"/>
        <dbReference type="ChEBI" id="CHEBI:15378"/>
        <dbReference type="ChEBI" id="CHEBI:29919"/>
        <dbReference type="ChEBI" id="CHEBI:29950"/>
        <dbReference type="ChEBI" id="CHEBI:50058"/>
        <dbReference type="ChEBI" id="CHEBI:57678"/>
        <dbReference type="EC" id="2.8.1.2"/>
    </reaction>
    <physiologicalReaction direction="left-to-right" evidence="5">
        <dbReference type="Rhea" id="RHEA:21741"/>
    </physiologicalReaction>
</comment>
<dbReference type="InterPro" id="IPR036873">
    <property type="entry name" value="Rhodanese-like_dom_sf"/>
</dbReference>
<dbReference type="GO" id="GO:0016784">
    <property type="term" value="F:3-mercaptopyruvate sulfurtransferase activity"/>
    <property type="evidence" value="ECO:0007669"/>
    <property type="project" value="UniProtKB-EC"/>
</dbReference>
<dbReference type="NCBIfam" id="NF008557">
    <property type="entry name" value="PRK11493.1"/>
    <property type="match status" value="1"/>
</dbReference>
<dbReference type="GO" id="GO:0004792">
    <property type="term" value="F:thiosulfate-cyanide sulfurtransferase activity"/>
    <property type="evidence" value="ECO:0007669"/>
    <property type="project" value="InterPro"/>
</dbReference>
<dbReference type="PROSITE" id="PS00380">
    <property type="entry name" value="RHODANESE_1"/>
    <property type="match status" value="1"/>
</dbReference>
<dbReference type="InterPro" id="IPR045078">
    <property type="entry name" value="TST/MPST-like"/>
</dbReference>
<dbReference type="CDD" id="cd01448">
    <property type="entry name" value="TST_Repeat_1"/>
    <property type="match status" value="1"/>
</dbReference>
<dbReference type="InterPro" id="IPR001307">
    <property type="entry name" value="Thiosulphate_STrfase_CS"/>
</dbReference>
<proteinExistence type="predicted"/>
<gene>
    <name evidence="10" type="ORF">FHS81_000726</name>
</gene>